<dbReference type="InterPro" id="IPR043128">
    <property type="entry name" value="Rev_trsase/Diguanyl_cyclase"/>
</dbReference>
<reference evidence="2 3" key="1">
    <citation type="submission" date="2024-08" db="EMBL/GenBank/DDBJ databases">
        <authorList>
            <person name="Will J Nash"/>
            <person name="Angela Man"/>
            <person name="Seanna McTaggart"/>
            <person name="Kendall Baker"/>
            <person name="Tom Barker"/>
            <person name="Leah Catchpole"/>
            <person name="Alex Durrant"/>
            <person name="Karim Gharbi"/>
            <person name="Naomi Irish"/>
            <person name="Gemy Kaithakottil"/>
            <person name="Debby Ku"/>
            <person name="Aaliyah Providence"/>
            <person name="Felix Shaw"/>
            <person name="David Swarbreck"/>
            <person name="Chris Watkins"/>
            <person name="Ann M. McCartney"/>
            <person name="Giulio Formenti"/>
            <person name="Alice Mouton"/>
            <person name="Noel Vella"/>
            <person name="Bjorn M von Reumont"/>
            <person name="Adriana Vella"/>
            <person name="Wilfried Haerty"/>
        </authorList>
    </citation>
    <scope>NUCLEOTIDE SEQUENCE [LARGE SCALE GENOMIC DNA]</scope>
</reference>
<dbReference type="Proteomes" id="UP001642520">
    <property type="component" value="Unassembled WGS sequence"/>
</dbReference>
<evidence type="ECO:0000313" key="3">
    <source>
        <dbReference type="Proteomes" id="UP001642520"/>
    </source>
</evidence>
<dbReference type="PANTHER" id="PTHR33332">
    <property type="entry name" value="REVERSE TRANSCRIPTASE DOMAIN-CONTAINING PROTEIN"/>
    <property type="match status" value="1"/>
</dbReference>
<accession>A0ABP1NA63</accession>
<name>A0ABP1NA63_XYLVO</name>
<dbReference type="SUPFAM" id="SSF56672">
    <property type="entry name" value="DNA/RNA polymerases"/>
    <property type="match status" value="1"/>
</dbReference>
<dbReference type="Pfam" id="PF00078">
    <property type="entry name" value="RVT_1"/>
    <property type="match status" value="1"/>
</dbReference>
<protein>
    <recommendedName>
        <fullName evidence="1">Reverse transcriptase domain-containing protein</fullName>
    </recommendedName>
</protein>
<dbReference type="EMBL" id="CAXAJV020001288">
    <property type="protein sequence ID" value="CAL7937382.1"/>
    <property type="molecule type" value="Genomic_DNA"/>
</dbReference>
<feature type="domain" description="Reverse transcriptase" evidence="1">
    <location>
        <begin position="1"/>
        <end position="155"/>
    </location>
</feature>
<dbReference type="PROSITE" id="PS50878">
    <property type="entry name" value="RT_POL"/>
    <property type="match status" value="1"/>
</dbReference>
<gene>
    <name evidence="2" type="ORF">XYLVIOL_LOCUS2666</name>
</gene>
<proteinExistence type="predicted"/>
<evidence type="ECO:0000259" key="1">
    <source>
        <dbReference type="PROSITE" id="PS50878"/>
    </source>
</evidence>
<evidence type="ECO:0000313" key="2">
    <source>
        <dbReference type="EMBL" id="CAL7937382.1"/>
    </source>
</evidence>
<sequence length="333" mass="39217">MLHDKKFYVTNGQHTSSRAFGIENGLQQGTVNSPVLFNIFISDLLRLYGVNNGDNKMTIAFADDLLIYIRHNKVSKLQIQLQEIFNKLQDYFQTWKLKVNINKCETILFRPYISHISDANRDVRTHAAKFHIHDNSNANDKIPRKDIVRYLGLHLDFKLNYNDHILIQIAKAQKSFLSHKRLFYSKDLDKCVKILCYKLLVRPILTYGCPIWFNISAGTMEKLRIFERKCLRACLNKYRSPESNYKKMISNYKLYEEAKLIRIDLFVLKLIRNHWSNINNITSNSLIYSSTYPNRLYFAKTMETGYTPPESFLSTWTAKVIYKTQKTFQSFTM</sequence>
<keyword evidence="3" id="KW-1185">Reference proteome</keyword>
<comment type="caution">
    <text evidence="2">The sequence shown here is derived from an EMBL/GenBank/DDBJ whole genome shotgun (WGS) entry which is preliminary data.</text>
</comment>
<dbReference type="InterPro" id="IPR000477">
    <property type="entry name" value="RT_dom"/>
</dbReference>
<organism evidence="2 3">
    <name type="scientific">Xylocopa violacea</name>
    <name type="common">Violet carpenter bee</name>
    <name type="synonym">Apis violacea</name>
    <dbReference type="NCBI Taxonomy" id="135666"/>
    <lineage>
        <taxon>Eukaryota</taxon>
        <taxon>Metazoa</taxon>
        <taxon>Ecdysozoa</taxon>
        <taxon>Arthropoda</taxon>
        <taxon>Hexapoda</taxon>
        <taxon>Insecta</taxon>
        <taxon>Pterygota</taxon>
        <taxon>Neoptera</taxon>
        <taxon>Endopterygota</taxon>
        <taxon>Hymenoptera</taxon>
        <taxon>Apocrita</taxon>
        <taxon>Aculeata</taxon>
        <taxon>Apoidea</taxon>
        <taxon>Anthophila</taxon>
        <taxon>Apidae</taxon>
        <taxon>Xylocopa</taxon>
        <taxon>Xylocopa</taxon>
    </lineage>
</organism>
<dbReference type="InterPro" id="IPR043502">
    <property type="entry name" value="DNA/RNA_pol_sf"/>
</dbReference>
<dbReference type="Gene3D" id="3.30.70.270">
    <property type="match status" value="1"/>
</dbReference>